<keyword evidence="2" id="KW-0472">Membrane</keyword>
<dbReference type="InterPro" id="IPR050583">
    <property type="entry name" value="Mycobacterial_A85_antigen"/>
</dbReference>
<keyword evidence="2" id="KW-1133">Transmembrane helix</keyword>
<dbReference type="SUPFAM" id="SSF53474">
    <property type="entry name" value="alpha/beta-Hydrolases"/>
    <property type="match status" value="1"/>
</dbReference>
<dbReference type="Gene3D" id="3.40.50.1820">
    <property type="entry name" value="alpha/beta hydrolase"/>
    <property type="match status" value="1"/>
</dbReference>
<evidence type="ECO:0000313" key="3">
    <source>
        <dbReference type="EMBL" id="MEV4921748.1"/>
    </source>
</evidence>
<protein>
    <submittedName>
        <fullName evidence="3">Alpha/beta hydrolase-fold protein</fullName>
    </submittedName>
</protein>
<dbReference type="EMBL" id="JBFASG010000002">
    <property type="protein sequence ID" value="MEV4921748.1"/>
    <property type="molecule type" value="Genomic_DNA"/>
</dbReference>
<dbReference type="InterPro" id="IPR000801">
    <property type="entry name" value="Esterase-like"/>
</dbReference>
<dbReference type="RefSeq" id="WP_366086589.1">
    <property type="nucleotide sequence ID" value="NZ_JBFASG010000002.1"/>
</dbReference>
<dbReference type="InterPro" id="IPR029058">
    <property type="entry name" value="AB_hydrolase_fold"/>
</dbReference>
<feature type="compositionally biased region" description="Low complexity" evidence="1">
    <location>
        <begin position="359"/>
        <end position="396"/>
    </location>
</feature>
<evidence type="ECO:0000256" key="2">
    <source>
        <dbReference type="SAM" id="Phobius"/>
    </source>
</evidence>
<dbReference type="GO" id="GO:0016787">
    <property type="term" value="F:hydrolase activity"/>
    <property type="evidence" value="ECO:0007669"/>
    <property type="project" value="UniProtKB-KW"/>
</dbReference>
<evidence type="ECO:0000256" key="1">
    <source>
        <dbReference type="SAM" id="MobiDB-lite"/>
    </source>
</evidence>
<keyword evidence="3" id="KW-0378">Hydrolase</keyword>
<feature type="region of interest" description="Disordered" evidence="1">
    <location>
        <begin position="355"/>
        <end position="417"/>
    </location>
</feature>
<feature type="compositionally biased region" description="Basic and acidic residues" evidence="1">
    <location>
        <begin position="402"/>
        <end position="417"/>
    </location>
</feature>
<dbReference type="Proteomes" id="UP001552479">
    <property type="component" value="Unassembled WGS sequence"/>
</dbReference>
<organism evidence="3 4">
    <name type="scientific">Streptomyces roseoverticillatus</name>
    <dbReference type="NCBI Taxonomy" id="66429"/>
    <lineage>
        <taxon>Bacteria</taxon>
        <taxon>Bacillati</taxon>
        <taxon>Actinomycetota</taxon>
        <taxon>Actinomycetes</taxon>
        <taxon>Kitasatosporales</taxon>
        <taxon>Streptomycetaceae</taxon>
        <taxon>Streptomyces</taxon>
    </lineage>
</organism>
<dbReference type="PANTHER" id="PTHR48098:SF1">
    <property type="entry name" value="DIACYLGLYCEROL ACYLTRANSFERASE_MYCOLYLTRANSFERASE AG85A"/>
    <property type="match status" value="1"/>
</dbReference>
<comment type="caution">
    <text evidence="3">The sequence shown here is derived from an EMBL/GenBank/DDBJ whole genome shotgun (WGS) entry which is preliminary data.</text>
</comment>
<dbReference type="Pfam" id="PF00756">
    <property type="entry name" value="Esterase"/>
    <property type="match status" value="1"/>
</dbReference>
<reference evidence="3 4" key="1">
    <citation type="submission" date="2024-06" db="EMBL/GenBank/DDBJ databases">
        <title>The Natural Products Discovery Center: Release of the First 8490 Sequenced Strains for Exploring Actinobacteria Biosynthetic Diversity.</title>
        <authorList>
            <person name="Kalkreuter E."/>
            <person name="Kautsar S.A."/>
            <person name="Yang D."/>
            <person name="Bader C.D."/>
            <person name="Teijaro C.N."/>
            <person name="Fluegel L."/>
            <person name="Davis C.M."/>
            <person name="Simpson J.R."/>
            <person name="Lauterbach L."/>
            <person name="Steele A.D."/>
            <person name="Gui C."/>
            <person name="Meng S."/>
            <person name="Li G."/>
            <person name="Viehrig K."/>
            <person name="Ye F."/>
            <person name="Su P."/>
            <person name="Kiefer A.F."/>
            <person name="Nichols A."/>
            <person name="Cepeda A.J."/>
            <person name="Yan W."/>
            <person name="Fan B."/>
            <person name="Jiang Y."/>
            <person name="Adhikari A."/>
            <person name="Zheng C.-J."/>
            <person name="Schuster L."/>
            <person name="Cowan T.M."/>
            <person name="Smanski M.J."/>
            <person name="Chevrette M.G."/>
            <person name="De Carvalho L.P.S."/>
            <person name="Shen B."/>
        </authorList>
    </citation>
    <scope>NUCLEOTIDE SEQUENCE [LARGE SCALE GENOMIC DNA]</scope>
    <source>
        <strain evidence="3 4">NPDC053791</strain>
    </source>
</reference>
<sequence length="417" mass="43684">MSLTGTAFFAALAAATAGAVLATLLLWSRIPGPAPARWLARVLLIGLCQVTAICVVAAWINTSYGLYASWDDLLGRAGGSGPVAMPGPPPDRARFLRGDGGMQQTYVRGPRSALSGQVMVWTPPQYDEPRFRHTPFPVVILLHGIPGSPQSWLDQGHMPAAFAKLLRAGTTHPFILAVPVINPGGLDTDCADIPGHKIATWLSTDVPEVIRQHFRTGKGSRSWGLLGISTGGYCAAKLPLQYPRVFGAGAALDPDPLNGEQGALTDPVLREHNSPTWLVAHARPIGDGGGVGLFLATSRQDRSSPPSLIEQFEQASAGSGVRLRTMLAPAGGHNYHTWISMYPAAFAWLSEELAGPGGQAAPAGQPTGGQPADAEAPGGEAPRGEAPAGEAPGAPAEAPPRQPEEPRQPDEESRQLP</sequence>
<keyword evidence="4" id="KW-1185">Reference proteome</keyword>
<name>A0ABV3IN87_9ACTN</name>
<feature type="transmembrane region" description="Helical" evidence="2">
    <location>
        <begin position="38"/>
        <end position="60"/>
    </location>
</feature>
<gene>
    <name evidence="3" type="ORF">AB0L03_02655</name>
</gene>
<proteinExistence type="predicted"/>
<evidence type="ECO:0000313" key="4">
    <source>
        <dbReference type="Proteomes" id="UP001552479"/>
    </source>
</evidence>
<accession>A0ABV3IN87</accession>
<keyword evidence="2" id="KW-0812">Transmembrane</keyword>
<dbReference type="PANTHER" id="PTHR48098">
    <property type="entry name" value="ENTEROCHELIN ESTERASE-RELATED"/>
    <property type="match status" value="1"/>
</dbReference>